<sequence length="116" mass="12646">MVEGSLGACDTLDLHRLPVVLRRPAGAAFAERALRDRASEAIKVVSPSSIAVARSVPAGTRRGTRRTVPYRPTAAGVRRTARTRAPNGPRRDIVPRGRRRAHRERPAHRSAEASAR</sequence>
<dbReference type="AlphaFoldDB" id="A0A2I0STC7"/>
<dbReference type="EMBL" id="PJOS01000013">
    <property type="protein sequence ID" value="PKT73178.1"/>
    <property type="molecule type" value="Genomic_DNA"/>
</dbReference>
<reference evidence="2 3" key="1">
    <citation type="submission" date="2017-12" db="EMBL/GenBank/DDBJ databases">
        <title>Streptomyces populusis sp. nov., a novel endophytic actinobacterium isolated from stems of Populus adenopoda Maxim.</title>
        <authorList>
            <person name="Wang Z."/>
        </authorList>
    </citation>
    <scope>NUCLEOTIDE SEQUENCE [LARGE SCALE GENOMIC DNA]</scope>
    <source>
        <strain evidence="2 3">A249</strain>
    </source>
</reference>
<feature type="compositionally biased region" description="Basic residues" evidence="1">
    <location>
        <begin position="96"/>
        <end position="106"/>
    </location>
</feature>
<dbReference type="Proteomes" id="UP000236178">
    <property type="component" value="Unassembled WGS sequence"/>
</dbReference>
<organism evidence="2 3">
    <name type="scientific">Streptomyces populi</name>
    <dbReference type="NCBI Taxonomy" id="2058924"/>
    <lineage>
        <taxon>Bacteria</taxon>
        <taxon>Bacillati</taxon>
        <taxon>Actinomycetota</taxon>
        <taxon>Actinomycetes</taxon>
        <taxon>Kitasatosporales</taxon>
        <taxon>Streptomycetaceae</taxon>
        <taxon>Streptomyces</taxon>
    </lineage>
</organism>
<evidence type="ECO:0000313" key="2">
    <source>
        <dbReference type="EMBL" id="PKT73178.1"/>
    </source>
</evidence>
<accession>A0A2I0STC7</accession>
<feature type="region of interest" description="Disordered" evidence="1">
    <location>
        <begin position="56"/>
        <end position="116"/>
    </location>
</feature>
<proteinExistence type="predicted"/>
<comment type="caution">
    <text evidence="2">The sequence shown here is derived from an EMBL/GenBank/DDBJ whole genome shotgun (WGS) entry which is preliminary data.</text>
</comment>
<evidence type="ECO:0000313" key="3">
    <source>
        <dbReference type="Proteomes" id="UP000236178"/>
    </source>
</evidence>
<feature type="compositionally biased region" description="Basic and acidic residues" evidence="1">
    <location>
        <begin position="107"/>
        <end position="116"/>
    </location>
</feature>
<gene>
    <name evidence="2" type="ORF">CW362_09540</name>
</gene>
<protein>
    <submittedName>
        <fullName evidence="2">Uncharacterized protein</fullName>
    </submittedName>
</protein>
<evidence type="ECO:0000256" key="1">
    <source>
        <dbReference type="SAM" id="MobiDB-lite"/>
    </source>
</evidence>
<name>A0A2I0STC7_9ACTN</name>
<keyword evidence="3" id="KW-1185">Reference proteome</keyword>